<dbReference type="KEGG" id="dzi:111284413"/>
<dbReference type="InterPro" id="IPR026961">
    <property type="entry name" value="PGG_dom"/>
</dbReference>
<dbReference type="InterPro" id="IPR036770">
    <property type="entry name" value="Ankyrin_rpt-contain_sf"/>
</dbReference>
<dbReference type="PROSITE" id="PS50088">
    <property type="entry name" value="ANK_REPEAT"/>
    <property type="match status" value="3"/>
</dbReference>
<evidence type="ECO:0000256" key="2">
    <source>
        <dbReference type="ARBA" id="ARBA00022692"/>
    </source>
</evidence>
<keyword evidence="5 7" id="KW-0040">ANK repeat</keyword>
<dbReference type="PANTHER" id="PTHR24186">
    <property type="entry name" value="PROTEIN PHOSPHATASE 1 REGULATORY SUBUNIT"/>
    <property type="match status" value="1"/>
</dbReference>
<name>A0A6P5XLM5_DURZI</name>
<feature type="transmembrane region" description="Helical" evidence="9">
    <location>
        <begin position="292"/>
        <end position="310"/>
    </location>
</feature>
<dbReference type="OrthoDB" id="7729168at2759"/>
<proteinExistence type="predicted"/>
<gene>
    <name evidence="12" type="primary">LOC111284413</name>
</gene>
<reference evidence="12" key="1">
    <citation type="submission" date="2025-08" db="UniProtKB">
        <authorList>
            <consortium name="RefSeq"/>
        </authorList>
    </citation>
    <scope>IDENTIFICATION</scope>
    <source>
        <tissue evidence="12">Fruit stalk</tissue>
    </source>
</reference>
<dbReference type="GeneID" id="111284413"/>
<dbReference type="Pfam" id="PF13962">
    <property type="entry name" value="PGG"/>
    <property type="match status" value="1"/>
</dbReference>
<dbReference type="PANTHER" id="PTHR24186:SF37">
    <property type="entry name" value="PGG DOMAIN-CONTAINING PROTEIN"/>
    <property type="match status" value="1"/>
</dbReference>
<organism evidence="11 12">
    <name type="scientific">Durio zibethinus</name>
    <name type="common">Durian</name>
    <dbReference type="NCBI Taxonomy" id="66656"/>
    <lineage>
        <taxon>Eukaryota</taxon>
        <taxon>Viridiplantae</taxon>
        <taxon>Streptophyta</taxon>
        <taxon>Embryophyta</taxon>
        <taxon>Tracheophyta</taxon>
        <taxon>Spermatophyta</taxon>
        <taxon>Magnoliopsida</taxon>
        <taxon>eudicotyledons</taxon>
        <taxon>Gunneridae</taxon>
        <taxon>Pentapetalae</taxon>
        <taxon>rosids</taxon>
        <taxon>malvids</taxon>
        <taxon>Malvales</taxon>
        <taxon>Malvaceae</taxon>
        <taxon>Helicteroideae</taxon>
        <taxon>Durio</taxon>
    </lineage>
</organism>
<evidence type="ECO:0000259" key="10">
    <source>
        <dbReference type="Pfam" id="PF13962"/>
    </source>
</evidence>
<feature type="repeat" description="ANK" evidence="7">
    <location>
        <begin position="70"/>
        <end position="102"/>
    </location>
</feature>
<evidence type="ECO:0000256" key="8">
    <source>
        <dbReference type="SAM" id="MobiDB-lite"/>
    </source>
</evidence>
<evidence type="ECO:0000256" key="4">
    <source>
        <dbReference type="ARBA" id="ARBA00022989"/>
    </source>
</evidence>
<dbReference type="Pfam" id="PF12796">
    <property type="entry name" value="Ank_2"/>
    <property type="match status" value="2"/>
</dbReference>
<dbReference type="Pfam" id="PF00023">
    <property type="entry name" value="Ank"/>
    <property type="match status" value="1"/>
</dbReference>
<comment type="subcellular location">
    <subcellularLocation>
        <location evidence="1">Membrane</location>
        <topology evidence="1">Multi-pass membrane protein</topology>
    </subcellularLocation>
</comment>
<evidence type="ECO:0000313" key="12">
    <source>
        <dbReference type="RefSeq" id="XP_022728816.1"/>
    </source>
</evidence>
<dbReference type="SMART" id="SM00248">
    <property type="entry name" value="ANK"/>
    <property type="match status" value="6"/>
</dbReference>
<feature type="region of interest" description="Disordered" evidence="8">
    <location>
        <begin position="317"/>
        <end position="343"/>
    </location>
</feature>
<dbReference type="Proteomes" id="UP000515121">
    <property type="component" value="Unplaced"/>
</dbReference>
<evidence type="ECO:0000313" key="11">
    <source>
        <dbReference type="Proteomes" id="UP000515121"/>
    </source>
</evidence>
<feature type="repeat" description="ANK" evidence="7">
    <location>
        <begin position="138"/>
        <end position="170"/>
    </location>
</feature>
<feature type="transmembrane region" description="Helical" evidence="9">
    <location>
        <begin position="425"/>
        <end position="450"/>
    </location>
</feature>
<keyword evidence="6 9" id="KW-0472">Membrane</keyword>
<evidence type="ECO:0000256" key="6">
    <source>
        <dbReference type="ARBA" id="ARBA00023136"/>
    </source>
</evidence>
<dbReference type="PROSITE" id="PS50297">
    <property type="entry name" value="ANK_REP_REGION"/>
    <property type="match status" value="2"/>
</dbReference>
<sequence>MERKLYDAVVEGSVISLLNLLQEDAVLLDRFITGHYSETPLHVASMLGHLDFVDEVLARKPELAKELDSRQSSPLHLATAKGYLDIVKRLLQVNPDMCLVRNIDGRNPLHIAAIKGKLDVLTELVRARPWAARQLMDEGETILHACVRYNQLEAMKFLVERVSDHDFVNCKNYDGNTILHLAIAAKQIEAINFLISSTTVDVNCQNADGFTALDLLSQNQRAVIDKEIIESLRRMGAVHAKHNPLSNCQLKSARIKILTSPSTSNTVSKPMKNKDRKRFVDRNADWLERKRNALMLVASLLATMAFQAGVNPPSGVWQDTSSSSSSSSLAPSNDSNESHHEAGSSIMADNNPLAYSFFLISNTTGFLASLSIILLLISGLPLSHRFFMWVLMVIMWVAITAMAFTYLVSVSALSPAQPGSVLLKMILIAVLVWIGLMLLILLGHTIRVIIRLIKYLRKLVIRLINVISTRGPGA</sequence>
<evidence type="ECO:0000256" key="3">
    <source>
        <dbReference type="ARBA" id="ARBA00022737"/>
    </source>
</evidence>
<feature type="domain" description="PGG" evidence="10">
    <location>
        <begin position="285"/>
        <end position="411"/>
    </location>
</feature>
<keyword evidence="2 9" id="KW-0812">Transmembrane</keyword>
<keyword evidence="11" id="KW-1185">Reference proteome</keyword>
<evidence type="ECO:0000256" key="5">
    <source>
        <dbReference type="ARBA" id="ARBA00023043"/>
    </source>
</evidence>
<keyword evidence="4 9" id="KW-1133">Transmembrane helix</keyword>
<accession>A0A6P5XLM5</accession>
<dbReference type="AlphaFoldDB" id="A0A6P5XLM5"/>
<feature type="repeat" description="ANK" evidence="7">
    <location>
        <begin position="104"/>
        <end position="126"/>
    </location>
</feature>
<protein>
    <submittedName>
        <fullName evidence="12">Ankyrin repeat-containing protein BDA1-like</fullName>
    </submittedName>
</protein>
<dbReference type="Gene3D" id="1.25.40.20">
    <property type="entry name" value="Ankyrin repeat-containing domain"/>
    <property type="match status" value="1"/>
</dbReference>
<dbReference type="SUPFAM" id="SSF48403">
    <property type="entry name" value="Ankyrin repeat"/>
    <property type="match status" value="1"/>
</dbReference>
<dbReference type="GO" id="GO:0005886">
    <property type="term" value="C:plasma membrane"/>
    <property type="evidence" value="ECO:0007669"/>
    <property type="project" value="TreeGrafter"/>
</dbReference>
<dbReference type="InterPro" id="IPR002110">
    <property type="entry name" value="Ankyrin_rpt"/>
</dbReference>
<feature type="transmembrane region" description="Helical" evidence="9">
    <location>
        <begin position="353"/>
        <end position="377"/>
    </location>
</feature>
<feature type="transmembrane region" description="Helical" evidence="9">
    <location>
        <begin position="389"/>
        <end position="413"/>
    </location>
</feature>
<evidence type="ECO:0000256" key="9">
    <source>
        <dbReference type="SAM" id="Phobius"/>
    </source>
</evidence>
<keyword evidence="3" id="KW-0677">Repeat</keyword>
<evidence type="ECO:0000256" key="1">
    <source>
        <dbReference type="ARBA" id="ARBA00004141"/>
    </source>
</evidence>
<evidence type="ECO:0000256" key="7">
    <source>
        <dbReference type="PROSITE-ProRule" id="PRU00023"/>
    </source>
</evidence>
<dbReference type="RefSeq" id="XP_022728816.1">
    <property type="nucleotide sequence ID" value="XM_022873081.1"/>
</dbReference>